<feature type="chain" id="PRO_5047066488" evidence="1">
    <location>
        <begin position="21"/>
        <end position="178"/>
    </location>
</feature>
<keyword evidence="3" id="KW-1185">Reference proteome</keyword>
<evidence type="ECO:0000313" key="3">
    <source>
        <dbReference type="Proteomes" id="UP001589797"/>
    </source>
</evidence>
<dbReference type="RefSeq" id="WP_382388824.1">
    <property type="nucleotide sequence ID" value="NZ_JBHLWI010000048.1"/>
</dbReference>
<reference evidence="2 3" key="1">
    <citation type="submission" date="2024-09" db="EMBL/GenBank/DDBJ databases">
        <authorList>
            <person name="Sun Q."/>
            <person name="Mori K."/>
        </authorList>
    </citation>
    <scope>NUCLEOTIDE SEQUENCE [LARGE SCALE GENOMIC DNA]</scope>
    <source>
        <strain evidence="2 3">CCM 7650</strain>
    </source>
</reference>
<proteinExistence type="predicted"/>
<comment type="caution">
    <text evidence="2">The sequence shown here is derived from an EMBL/GenBank/DDBJ whole genome shotgun (WGS) entry which is preliminary data.</text>
</comment>
<evidence type="ECO:0000313" key="2">
    <source>
        <dbReference type="EMBL" id="MFC0264298.1"/>
    </source>
</evidence>
<sequence>MKKLLFTLTAIVLFNFSSFAQSLEDPKGEVRLNFLNTIIIGSVEVGYEHFISSDQSIGLELHFNDRFNYKSTSGDKDFSATAFLLSYNFYFAGDENGKLHISPFFKYRTGDYSDTLDGAPRNVNLDSGYLGLTGGYRWNFNNFAFGPFVSVARGFSQEVNDVFNAVEFKAGLNVGYRF</sequence>
<dbReference type="SUPFAM" id="SSF103515">
    <property type="entry name" value="Autotransporter"/>
    <property type="match status" value="1"/>
</dbReference>
<protein>
    <submittedName>
        <fullName evidence="2">DUF3575 domain-containing protein</fullName>
    </submittedName>
</protein>
<dbReference type="InterPro" id="IPR036709">
    <property type="entry name" value="Autotransporte_beta_dom_sf"/>
</dbReference>
<dbReference type="EMBL" id="JBHLWI010000048">
    <property type="protein sequence ID" value="MFC0264298.1"/>
    <property type="molecule type" value="Genomic_DNA"/>
</dbReference>
<organism evidence="2 3">
    <name type="scientific">Fontibacter flavus</name>
    <dbReference type="NCBI Taxonomy" id="654838"/>
    <lineage>
        <taxon>Bacteria</taxon>
        <taxon>Pseudomonadati</taxon>
        <taxon>Bacteroidota</taxon>
        <taxon>Cytophagia</taxon>
        <taxon>Cytophagales</taxon>
        <taxon>Cyclobacteriaceae</taxon>
        <taxon>Fontibacter</taxon>
    </lineage>
</organism>
<accession>A0ABV6FWT6</accession>
<name>A0ABV6FWT6_9BACT</name>
<gene>
    <name evidence="2" type="ORF">ACFFIP_16545</name>
</gene>
<keyword evidence="1" id="KW-0732">Signal</keyword>
<feature type="signal peptide" evidence="1">
    <location>
        <begin position="1"/>
        <end position="20"/>
    </location>
</feature>
<evidence type="ECO:0000256" key="1">
    <source>
        <dbReference type="SAM" id="SignalP"/>
    </source>
</evidence>
<dbReference type="Proteomes" id="UP001589797">
    <property type="component" value="Unassembled WGS sequence"/>
</dbReference>